<sequence length="749" mass="83326">MSIRLDIKTRAPFPSKYSLPLLKKPDSQVEAMASIFLFIYMKYTILTFCQPSSSKVFRVLDSDTASRGKSKQRNMCGIALVVSGIQIDLSNLIPELVSPLPQPPQEELCCLDDIKAALHRRGPNSLGSKKIFIYPEQLSSAGLDECIATVMKDDDEREGNRKGCSVSSDYVNRMDHKSSEVANRVCSKPFGELYFVGATLQLRGINPIAQPLVDASGNILVYNGEIFGGIFVGSDRNDTEILMQLLGQCCLCLSNEHSGNQGSCEGGRDSVPQLLSRIKGPWAVIYWQSCSKTLWFGRDAFGRRSLLVHWPTQEDSRLLLSSVSPLSSLCESSDNEDVKGVKKLNFWEELSCGIYSMSNVDSRMDGYPVGKVRKHSWTDSSLEQLIQWERTHVEPMGEELYASCKEDTSKQHHLHSADSICTRSDLVALDATFSMPSQKVLIALRQAVERRTVLDTIYQNISFHCGHEGYAPIAVLFSGGLDSMILAALLDQCLNPKYEIDLLNVSFDGQCAPDRISARAGLRELHKIAPARRWKHVEIDADLSRLTSETKHVMSLITPAKTYMDLNIGVALWLAAGGDGWLYEESEGYKPVKYKSKARILLIGSGADEQCAGYGRHKTKYRHGSWRALHEEMQLDMQRIWKRNLGRDDRCIADNGKEARFPFLDEGVIRTLLDIPLWEIADLDQPSGIGDKKILREVAQLLGLSGAAVLPKRAIQFGSRIARESNRKNFGSNRAANQASAGSVEIYGS</sequence>
<evidence type="ECO:0000313" key="2">
    <source>
        <dbReference type="Proteomes" id="UP001060085"/>
    </source>
</evidence>
<keyword evidence="2" id="KW-1185">Reference proteome</keyword>
<accession>A0ACC0C1Q2</accession>
<organism evidence="1 2">
    <name type="scientific">Catharanthus roseus</name>
    <name type="common">Madagascar periwinkle</name>
    <name type="synonym">Vinca rosea</name>
    <dbReference type="NCBI Taxonomy" id="4058"/>
    <lineage>
        <taxon>Eukaryota</taxon>
        <taxon>Viridiplantae</taxon>
        <taxon>Streptophyta</taxon>
        <taxon>Embryophyta</taxon>
        <taxon>Tracheophyta</taxon>
        <taxon>Spermatophyta</taxon>
        <taxon>Magnoliopsida</taxon>
        <taxon>eudicotyledons</taxon>
        <taxon>Gunneridae</taxon>
        <taxon>Pentapetalae</taxon>
        <taxon>asterids</taxon>
        <taxon>lamiids</taxon>
        <taxon>Gentianales</taxon>
        <taxon>Apocynaceae</taxon>
        <taxon>Rauvolfioideae</taxon>
        <taxon>Vinceae</taxon>
        <taxon>Catharanthinae</taxon>
        <taxon>Catharanthus</taxon>
    </lineage>
</organism>
<comment type="caution">
    <text evidence="1">The sequence shown here is derived from an EMBL/GenBank/DDBJ whole genome shotgun (WGS) entry which is preliminary data.</text>
</comment>
<gene>
    <name evidence="1" type="ORF">M9H77_09858</name>
</gene>
<proteinExistence type="predicted"/>
<evidence type="ECO:0000313" key="1">
    <source>
        <dbReference type="EMBL" id="KAI5678908.1"/>
    </source>
</evidence>
<dbReference type="EMBL" id="CM044702">
    <property type="protein sequence ID" value="KAI5678908.1"/>
    <property type="molecule type" value="Genomic_DNA"/>
</dbReference>
<protein>
    <submittedName>
        <fullName evidence="1">Uncharacterized protein</fullName>
    </submittedName>
</protein>
<reference evidence="2" key="1">
    <citation type="journal article" date="2023" name="Nat. Plants">
        <title>Single-cell RNA sequencing provides a high-resolution roadmap for understanding the multicellular compartmentation of specialized metabolism.</title>
        <authorList>
            <person name="Sun S."/>
            <person name="Shen X."/>
            <person name="Li Y."/>
            <person name="Li Y."/>
            <person name="Wang S."/>
            <person name="Li R."/>
            <person name="Zhang H."/>
            <person name="Shen G."/>
            <person name="Guo B."/>
            <person name="Wei J."/>
            <person name="Xu J."/>
            <person name="St-Pierre B."/>
            <person name="Chen S."/>
            <person name="Sun C."/>
        </authorList>
    </citation>
    <scope>NUCLEOTIDE SEQUENCE [LARGE SCALE GENOMIC DNA]</scope>
</reference>
<name>A0ACC0C1Q2_CATRO</name>
<dbReference type="Proteomes" id="UP001060085">
    <property type="component" value="Linkage Group LG02"/>
</dbReference>